<dbReference type="Proteomes" id="UP000548425">
    <property type="component" value="Unassembled WGS sequence"/>
</dbReference>
<dbReference type="RefSeq" id="WP_184413049.1">
    <property type="nucleotide sequence ID" value="NZ_JACHLA010000006.1"/>
</dbReference>
<sequence>MSYSRSRPFKDFEKSIDDIISVLKMSKLKKNANLDSRFKDYILGSSIFLAHAEIENYIQDIFNLYLVNLSDKRINDIHDELKNYLVYRFMKKNDIHISLVRKDEKRVLDYIHEERKNGSKHIFDKDLNISSLKGAHIYEDSKYPSSKNLPKIYSRLGCNDIFNKVSAIIRQDAKNILEQIGTYRSSLAHTATLVGISVDDIILNLKNLKKFVQGLDRVLYKHIVQNYKEAFWKSKIA</sequence>
<reference evidence="2 3" key="1">
    <citation type="submission" date="2020-08" db="EMBL/GenBank/DDBJ databases">
        <title>Functional genomics of gut bacteria from endangered species of beetles.</title>
        <authorList>
            <person name="Carlos-Shanley C."/>
        </authorList>
    </citation>
    <scope>NUCLEOTIDE SEQUENCE [LARGE SCALE GENOMIC DNA]</scope>
    <source>
        <strain evidence="2 3">S00127</strain>
    </source>
</reference>
<feature type="domain" description="RiboL-PSP-HEPN" evidence="1">
    <location>
        <begin position="24"/>
        <end position="219"/>
    </location>
</feature>
<evidence type="ECO:0000259" key="1">
    <source>
        <dbReference type="Pfam" id="PF18735"/>
    </source>
</evidence>
<name>A0AAW3VEX9_ACILW</name>
<dbReference type="AlphaFoldDB" id="A0AAW3VEX9"/>
<protein>
    <recommendedName>
        <fullName evidence="1">RiboL-PSP-HEPN domain-containing protein</fullName>
    </recommendedName>
</protein>
<dbReference type="InterPro" id="IPR041519">
    <property type="entry name" value="HEPN_RiboL-PSP"/>
</dbReference>
<organism evidence="2 3">
    <name type="scientific">Acinetobacter lwoffii</name>
    <dbReference type="NCBI Taxonomy" id="28090"/>
    <lineage>
        <taxon>Bacteria</taxon>
        <taxon>Pseudomonadati</taxon>
        <taxon>Pseudomonadota</taxon>
        <taxon>Gammaproteobacteria</taxon>
        <taxon>Moraxellales</taxon>
        <taxon>Moraxellaceae</taxon>
        <taxon>Acinetobacter</taxon>
    </lineage>
</organism>
<dbReference type="Pfam" id="PF18735">
    <property type="entry name" value="HEPN_RiboL-PSP"/>
    <property type="match status" value="1"/>
</dbReference>
<gene>
    <name evidence="2" type="ORF">HNP34_001579</name>
</gene>
<evidence type="ECO:0000313" key="3">
    <source>
        <dbReference type="Proteomes" id="UP000548425"/>
    </source>
</evidence>
<proteinExistence type="predicted"/>
<evidence type="ECO:0000313" key="2">
    <source>
        <dbReference type="EMBL" id="MBB6363447.1"/>
    </source>
</evidence>
<comment type="caution">
    <text evidence="2">The sequence shown here is derived from an EMBL/GenBank/DDBJ whole genome shotgun (WGS) entry which is preliminary data.</text>
</comment>
<accession>A0AAW3VEX9</accession>
<dbReference type="EMBL" id="JACHLA010000006">
    <property type="protein sequence ID" value="MBB6363447.1"/>
    <property type="molecule type" value="Genomic_DNA"/>
</dbReference>